<evidence type="ECO:0000256" key="7">
    <source>
        <dbReference type="ARBA" id="ARBA00023010"/>
    </source>
</evidence>
<feature type="compositionally biased region" description="Pro residues" evidence="14">
    <location>
        <begin position="1"/>
        <end position="12"/>
    </location>
</feature>
<comment type="similarity">
    <text evidence="1">Belongs to the peroxin-13 family.</text>
</comment>
<dbReference type="PANTHER" id="PTHR19332:SF1">
    <property type="entry name" value="PEROXISOMAL MEMBRANE PROTEIN PEX13"/>
    <property type="match status" value="1"/>
</dbReference>
<proteinExistence type="inferred from homology"/>
<dbReference type="PANTHER" id="PTHR19332">
    <property type="entry name" value="PEROXISOMAL MEMBRANE PROTEIN PEX13"/>
    <property type="match status" value="1"/>
</dbReference>
<dbReference type="GO" id="GO:0016560">
    <property type="term" value="P:protein import into peroxisome matrix, docking"/>
    <property type="evidence" value="ECO:0007669"/>
    <property type="project" value="InterPro"/>
</dbReference>
<dbReference type="InterPro" id="IPR035463">
    <property type="entry name" value="Pex13"/>
</dbReference>
<keyword evidence="8" id="KW-0472">Membrane</keyword>
<dbReference type="InterPro" id="IPR001452">
    <property type="entry name" value="SH3_domain"/>
</dbReference>
<reference evidence="17" key="1">
    <citation type="submission" date="2022-11" db="UniProtKB">
        <authorList>
            <consortium name="WormBaseParasite"/>
        </authorList>
    </citation>
    <scope>IDENTIFICATION</scope>
</reference>
<evidence type="ECO:0000256" key="4">
    <source>
        <dbReference type="ARBA" id="ARBA00022692"/>
    </source>
</evidence>
<accession>A0A915DED5</accession>
<protein>
    <recommendedName>
        <fullName evidence="11">Peroxisomal membrane protein PEX13</fullName>
    </recommendedName>
    <alternativeName>
        <fullName evidence="10">Peroxin-13</fullName>
    </alternativeName>
</protein>
<keyword evidence="7" id="KW-0811">Translocation</keyword>
<dbReference type="GO" id="GO:1990429">
    <property type="term" value="C:peroxisomal importomer complex"/>
    <property type="evidence" value="ECO:0007669"/>
    <property type="project" value="TreeGrafter"/>
</dbReference>
<evidence type="ECO:0000256" key="13">
    <source>
        <dbReference type="PROSITE-ProRule" id="PRU00192"/>
    </source>
</evidence>
<evidence type="ECO:0000259" key="15">
    <source>
        <dbReference type="PROSITE" id="PS50002"/>
    </source>
</evidence>
<evidence type="ECO:0000256" key="2">
    <source>
        <dbReference type="ARBA" id="ARBA00022443"/>
    </source>
</evidence>
<feature type="domain" description="SH3" evidence="15">
    <location>
        <begin position="185"/>
        <end position="251"/>
    </location>
</feature>
<evidence type="ECO:0000256" key="3">
    <source>
        <dbReference type="ARBA" id="ARBA00022448"/>
    </source>
</evidence>
<evidence type="ECO:0000256" key="12">
    <source>
        <dbReference type="ARBA" id="ARBA00046271"/>
    </source>
</evidence>
<dbReference type="InterPro" id="IPR007223">
    <property type="entry name" value="Peroxin-13_N"/>
</dbReference>
<evidence type="ECO:0000313" key="17">
    <source>
        <dbReference type="WBParaSite" id="jg19046"/>
    </source>
</evidence>
<evidence type="ECO:0000256" key="9">
    <source>
        <dbReference type="ARBA" id="ARBA00023140"/>
    </source>
</evidence>
<evidence type="ECO:0000256" key="1">
    <source>
        <dbReference type="ARBA" id="ARBA00006033"/>
    </source>
</evidence>
<evidence type="ECO:0000256" key="10">
    <source>
        <dbReference type="ARBA" id="ARBA00029693"/>
    </source>
</evidence>
<keyword evidence="16" id="KW-1185">Reference proteome</keyword>
<sequence length="289" mass="31772">MSSGPPPRPPPAMLNSFETGHGMQPQYPSYSSGFGGPNFNSSYMPYGSINPYSQPTMYGTPNMGYNSAEGAFIRQAEESSRGAFQSIESVVNAVASIATVLNSTHTAVFSSFRAVIGVVEQFRVLKQQFTVFIIAVIRRIDSEDIWSGLSSNCPPFAGKSTGVNWATLMFWIVALGGPYLIYKSVAQMVNSGLYDFVAANNQELSFSSNEMLRVAPKHEQPPNVRDWLLASSKDGKRIGLVPMNYIRLINRNITSSPPVQHSSILDSKSNKKDLEEVYKSAFRMPNKSN</sequence>
<keyword evidence="4" id="KW-0812">Transmembrane</keyword>
<dbReference type="InterPro" id="IPR036028">
    <property type="entry name" value="SH3-like_dom_sf"/>
</dbReference>
<dbReference type="GO" id="GO:0005778">
    <property type="term" value="C:peroxisomal membrane"/>
    <property type="evidence" value="ECO:0007669"/>
    <property type="project" value="UniProtKB-SubCell"/>
</dbReference>
<evidence type="ECO:0000256" key="6">
    <source>
        <dbReference type="ARBA" id="ARBA00022989"/>
    </source>
</evidence>
<dbReference type="CDD" id="cd11864">
    <property type="entry name" value="SH3_PEX13_eumet"/>
    <property type="match status" value="1"/>
</dbReference>
<dbReference type="SUPFAM" id="SSF50044">
    <property type="entry name" value="SH3-domain"/>
    <property type="match status" value="1"/>
</dbReference>
<dbReference type="AlphaFoldDB" id="A0A915DED5"/>
<keyword evidence="3" id="KW-0813">Transport</keyword>
<dbReference type="Proteomes" id="UP000887574">
    <property type="component" value="Unplaced"/>
</dbReference>
<name>A0A915DED5_9BILA</name>
<comment type="subcellular location">
    <subcellularLocation>
        <location evidence="12">Peroxisome membrane</location>
    </subcellularLocation>
</comment>
<dbReference type="PROSITE" id="PS50002">
    <property type="entry name" value="SH3"/>
    <property type="match status" value="1"/>
</dbReference>
<dbReference type="WBParaSite" id="jg19046">
    <property type="protein sequence ID" value="jg19046"/>
    <property type="gene ID" value="jg19046"/>
</dbReference>
<dbReference type="SMART" id="SM00326">
    <property type="entry name" value="SH3"/>
    <property type="match status" value="1"/>
</dbReference>
<organism evidence="16 17">
    <name type="scientific">Ditylenchus dipsaci</name>
    <dbReference type="NCBI Taxonomy" id="166011"/>
    <lineage>
        <taxon>Eukaryota</taxon>
        <taxon>Metazoa</taxon>
        <taxon>Ecdysozoa</taxon>
        <taxon>Nematoda</taxon>
        <taxon>Chromadorea</taxon>
        <taxon>Rhabditida</taxon>
        <taxon>Tylenchina</taxon>
        <taxon>Tylenchomorpha</taxon>
        <taxon>Sphaerularioidea</taxon>
        <taxon>Anguinidae</taxon>
        <taxon>Anguininae</taxon>
        <taxon>Ditylenchus</taxon>
    </lineage>
</organism>
<dbReference type="Pfam" id="PF04088">
    <property type="entry name" value="Peroxin-13_N"/>
    <property type="match status" value="1"/>
</dbReference>
<evidence type="ECO:0000256" key="11">
    <source>
        <dbReference type="ARBA" id="ARBA00034535"/>
    </source>
</evidence>
<keyword evidence="9" id="KW-0576">Peroxisome</keyword>
<evidence type="ECO:0000313" key="16">
    <source>
        <dbReference type="Proteomes" id="UP000887574"/>
    </source>
</evidence>
<keyword evidence="6" id="KW-1133">Transmembrane helix</keyword>
<dbReference type="Gene3D" id="2.30.30.40">
    <property type="entry name" value="SH3 Domains"/>
    <property type="match status" value="1"/>
</dbReference>
<dbReference type="Pfam" id="PF14604">
    <property type="entry name" value="SH3_9"/>
    <property type="match status" value="1"/>
</dbReference>
<feature type="region of interest" description="Disordered" evidence="14">
    <location>
        <begin position="1"/>
        <end position="20"/>
    </location>
</feature>
<evidence type="ECO:0000256" key="5">
    <source>
        <dbReference type="ARBA" id="ARBA00022927"/>
    </source>
</evidence>
<evidence type="ECO:0000256" key="14">
    <source>
        <dbReference type="SAM" id="MobiDB-lite"/>
    </source>
</evidence>
<evidence type="ECO:0000256" key="8">
    <source>
        <dbReference type="ARBA" id="ARBA00023136"/>
    </source>
</evidence>
<keyword evidence="5" id="KW-0653">Protein transport</keyword>
<keyword evidence="2 13" id="KW-0728">SH3 domain</keyword>